<evidence type="ECO:0000256" key="2">
    <source>
        <dbReference type="ARBA" id="ARBA00022448"/>
    </source>
</evidence>
<dbReference type="InterPro" id="IPR000531">
    <property type="entry name" value="Beta-barrel_TonB"/>
</dbReference>
<feature type="chain" id="PRO_5009522547" description="TonB-dependent receptor plug domain-containing protein" evidence="12">
    <location>
        <begin position="24"/>
        <end position="632"/>
    </location>
</feature>
<dbReference type="PROSITE" id="PS52016">
    <property type="entry name" value="TONB_DEPENDENT_REC_3"/>
    <property type="match status" value="1"/>
</dbReference>
<evidence type="ECO:0000256" key="5">
    <source>
        <dbReference type="ARBA" id="ARBA00022729"/>
    </source>
</evidence>
<dbReference type="GO" id="GO:0009279">
    <property type="term" value="C:cell outer membrane"/>
    <property type="evidence" value="ECO:0007669"/>
    <property type="project" value="UniProtKB-SubCell"/>
</dbReference>
<keyword evidence="6 11" id="KW-0798">TonB box</keyword>
<dbReference type="GO" id="GO:0044718">
    <property type="term" value="P:siderophore transmembrane transport"/>
    <property type="evidence" value="ECO:0007669"/>
    <property type="project" value="TreeGrafter"/>
</dbReference>
<dbReference type="Gene3D" id="2.170.130.10">
    <property type="entry name" value="TonB-dependent receptor, plug domain"/>
    <property type="match status" value="1"/>
</dbReference>
<evidence type="ECO:0000256" key="11">
    <source>
        <dbReference type="RuleBase" id="RU003357"/>
    </source>
</evidence>
<keyword evidence="8" id="KW-0675">Receptor</keyword>
<dbReference type="Pfam" id="PF07715">
    <property type="entry name" value="Plug"/>
    <property type="match status" value="1"/>
</dbReference>
<dbReference type="Proteomes" id="UP000179129">
    <property type="component" value="Unassembled WGS sequence"/>
</dbReference>
<comment type="subcellular location">
    <subcellularLocation>
        <location evidence="1 10">Cell outer membrane</location>
        <topology evidence="1 10">Multi-pass membrane protein</topology>
    </subcellularLocation>
</comment>
<dbReference type="AlphaFoldDB" id="A0A1F5YNE5"/>
<evidence type="ECO:0000256" key="8">
    <source>
        <dbReference type="ARBA" id="ARBA00023170"/>
    </source>
</evidence>
<keyword evidence="7 10" id="KW-0472">Membrane</keyword>
<dbReference type="Gene3D" id="2.40.170.20">
    <property type="entry name" value="TonB-dependent receptor, beta-barrel domain"/>
    <property type="match status" value="1"/>
</dbReference>
<sequence length="632" mass="71325">MGRCLKDFFLLYFMLLMFPAVLAAQTADLAMTEEFLFQPLEKVITPGRTVQSIDRAPAAMTVITSQEIRASGAISIPELLRFVPGIDVVTISSSHSEVNARGLSVLPANKMLVMIDGRSVYYDYYGGVVWESLPVVMDQIDRIEIVRSPTSALYGANAFSGVINIITKLPGQMEGAQLRIQGGERTTLYSSLTYAASRENTNYSLALGTNRINSFDNPRQPSKKMFLSNFFIERRLGPQGRLSFEAGLSDGHVNKIFIRNLSRSQATASYLKFNASYKGLSMQAFWNRTDQNENTAALPEIQEDIFSNTFDLEIQNRSNLSPGNTLIYGASYRLNSIRSAIMNHRLEQDLYAGYFQDEFRPLPELTMLAGARIDRHPLVGTHVSPRGSIIISPSKKQVFRLSVSQAFRNPSFQNSDLDYKVSYGLQILGNRELEAEKITSFELGYICYPHEKAKLKFDAFLHKFRDNIFLEEAKIIGDYLVMSFTNQNRPKKIYGGETSAEYLPFSNIKIGANYSYQRLASDYFVGGQQSPPKHKASISFQASFPSSLSLNLKSSYTGGSRWLTTGTKGSYELKENSRYFRMDARLGYLPPSSGYEIFFQAYNLFGDGKREYPLAEHIKRRMTIGFYWSFKP</sequence>
<evidence type="ECO:0000259" key="13">
    <source>
        <dbReference type="Pfam" id="PF00593"/>
    </source>
</evidence>
<keyword evidence="5 12" id="KW-0732">Signal</keyword>
<dbReference type="Pfam" id="PF00593">
    <property type="entry name" value="TonB_dep_Rec_b-barrel"/>
    <property type="match status" value="1"/>
</dbReference>
<evidence type="ECO:0000256" key="12">
    <source>
        <dbReference type="SAM" id="SignalP"/>
    </source>
</evidence>
<evidence type="ECO:0000256" key="1">
    <source>
        <dbReference type="ARBA" id="ARBA00004571"/>
    </source>
</evidence>
<dbReference type="InterPro" id="IPR036942">
    <property type="entry name" value="Beta-barrel_TonB_sf"/>
</dbReference>
<accession>A0A1F5YNE5</accession>
<evidence type="ECO:0000256" key="4">
    <source>
        <dbReference type="ARBA" id="ARBA00022692"/>
    </source>
</evidence>
<dbReference type="SUPFAM" id="SSF56935">
    <property type="entry name" value="Porins"/>
    <property type="match status" value="1"/>
</dbReference>
<evidence type="ECO:0000313" key="15">
    <source>
        <dbReference type="EMBL" id="OGG01728.1"/>
    </source>
</evidence>
<evidence type="ECO:0000256" key="7">
    <source>
        <dbReference type="ARBA" id="ARBA00023136"/>
    </source>
</evidence>
<protein>
    <recommendedName>
        <fullName evidence="17">TonB-dependent receptor plug domain-containing protein</fullName>
    </recommendedName>
</protein>
<dbReference type="InterPro" id="IPR012910">
    <property type="entry name" value="Plug_dom"/>
</dbReference>
<comment type="similarity">
    <text evidence="10 11">Belongs to the TonB-dependent receptor family.</text>
</comment>
<keyword evidence="3 10" id="KW-1134">Transmembrane beta strand</keyword>
<evidence type="ECO:0000256" key="6">
    <source>
        <dbReference type="ARBA" id="ARBA00023077"/>
    </source>
</evidence>
<dbReference type="InterPro" id="IPR037066">
    <property type="entry name" value="Plug_dom_sf"/>
</dbReference>
<dbReference type="PANTHER" id="PTHR30069">
    <property type="entry name" value="TONB-DEPENDENT OUTER MEMBRANE RECEPTOR"/>
    <property type="match status" value="1"/>
</dbReference>
<evidence type="ECO:0000256" key="9">
    <source>
        <dbReference type="ARBA" id="ARBA00023237"/>
    </source>
</evidence>
<dbReference type="GO" id="GO:0015344">
    <property type="term" value="F:siderophore uptake transmembrane transporter activity"/>
    <property type="evidence" value="ECO:0007669"/>
    <property type="project" value="TreeGrafter"/>
</dbReference>
<evidence type="ECO:0000256" key="3">
    <source>
        <dbReference type="ARBA" id="ARBA00022452"/>
    </source>
</evidence>
<evidence type="ECO:0008006" key="17">
    <source>
        <dbReference type="Google" id="ProtNLM"/>
    </source>
</evidence>
<feature type="signal peptide" evidence="12">
    <location>
        <begin position="1"/>
        <end position="23"/>
    </location>
</feature>
<evidence type="ECO:0000313" key="16">
    <source>
        <dbReference type="Proteomes" id="UP000179129"/>
    </source>
</evidence>
<dbReference type="EMBL" id="MFIX01000203">
    <property type="protein sequence ID" value="OGG01728.1"/>
    <property type="molecule type" value="Genomic_DNA"/>
</dbReference>
<dbReference type="PANTHER" id="PTHR30069:SF29">
    <property type="entry name" value="HEMOGLOBIN AND HEMOGLOBIN-HAPTOGLOBIN-BINDING PROTEIN 1-RELATED"/>
    <property type="match status" value="1"/>
</dbReference>
<proteinExistence type="inferred from homology"/>
<name>A0A1F5YNE5_9BACT</name>
<evidence type="ECO:0000256" key="10">
    <source>
        <dbReference type="PROSITE-ProRule" id="PRU01360"/>
    </source>
</evidence>
<gene>
    <name evidence="15" type="ORF">A3F83_00455</name>
</gene>
<keyword evidence="2 10" id="KW-0813">Transport</keyword>
<reference evidence="15 16" key="1">
    <citation type="journal article" date="2016" name="Nat. Commun.">
        <title>Thousands of microbial genomes shed light on interconnected biogeochemical processes in an aquifer system.</title>
        <authorList>
            <person name="Anantharaman K."/>
            <person name="Brown C.T."/>
            <person name="Hug L.A."/>
            <person name="Sharon I."/>
            <person name="Castelle C.J."/>
            <person name="Probst A.J."/>
            <person name="Thomas B.C."/>
            <person name="Singh A."/>
            <person name="Wilkins M.J."/>
            <person name="Karaoz U."/>
            <person name="Brodie E.L."/>
            <person name="Williams K.H."/>
            <person name="Hubbard S.S."/>
            <person name="Banfield J.F."/>
        </authorList>
    </citation>
    <scope>NUCLEOTIDE SEQUENCE [LARGE SCALE GENOMIC DNA]</scope>
</reference>
<comment type="caution">
    <text evidence="15">The sequence shown here is derived from an EMBL/GenBank/DDBJ whole genome shotgun (WGS) entry which is preliminary data.</text>
</comment>
<evidence type="ECO:0000259" key="14">
    <source>
        <dbReference type="Pfam" id="PF07715"/>
    </source>
</evidence>
<feature type="domain" description="TonB-dependent receptor plug" evidence="14">
    <location>
        <begin position="54"/>
        <end position="162"/>
    </location>
</feature>
<organism evidence="15 16">
    <name type="scientific">Candidatus Glassbacteria bacterium RIFCSPLOWO2_12_FULL_58_11</name>
    <dbReference type="NCBI Taxonomy" id="1817867"/>
    <lineage>
        <taxon>Bacteria</taxon>
        <taxon>Candidatus Glassiibacteriota</taxon>
    </lineage>
</organism>
<keyword evidence="9 10" id="KW-0998">Cell outer membrane</keyword>
<dbReference type="STRING" id="1817867.A3F83_00455"/>
<feature type="domain" description="TonB-dependent receptor-like beta-barrel" evidence="13">
    <location>
        <begin position="184"/>
        <end position="604"/>
    </location>
</feature>
<keyword evidence="4 10" id="KW-0812">Transmembrane</keyword>
<dbReference type="InterPro" id="IPR039426">
    <property type="entry name" value="TonB-dep_rcpt-like"/>
</dbReference>